<keyword evidence="3" id="KW-1185">Reference proteome</keyword>
<evidence type="ECO:0000313" key="2">
    <source>
        <dbReference type="EMBL" id="KAK2613366.1"/>
    </source>
</evidence>
<evidence type="ECO:0000256" key="1">
    <source>
        <dbReference type="SAM" id="MobiDB-lite"/>
    </source>
</evidence>
<feature type="region of interest" description="Disordered" evidence="1">
    <location>
        <begin position="634"/>
        <end position="662"/>
    </location>
</feature>
<comment type="caution">
    <text evidence="2">The sequence shown here is derived from an EMBL/GenBank/DDBJ whole genome shotgun (WGS) entry which is preliminary data.</text>
</comment>
<organism evidence="2 3">
    <name type="scientific">Phomopsis amygdali</name>
    <name type="common">Fusicoccum amygdali</name>
    <dbReference type="NCBI Taxonomy" id="1214568"/>
    <lineage>
        <taxon>Eukaryota</taxon>
        <taxon>Fungi</taxon>
        <taxon>Dikarya</taxon>
        <taxon>Ascomycota</taxon>
        <taxon>Pezizomycotina</taxon>
        <taxon>Sordariomycetes</taxon>
        <taxon>Sordariomycetidae</taxon>
        <taxon>Diaporthales</taxon>
        <taxon>Diaporthaceae</taxon>
        <taxon>Diaporthe</taxon>
    </lineage>
</organism>
<protein>
    <submittedName>
        <fullName evidence="2">Uncharacterized protein</fullName>
    </submittedName>
</protein>
<dbReference type="Proteomes" id="UP001265746">
    <property type="component" value="Unassembled WGS sequence"/>
</dbReference>
<dbReference type="EMBL" id="JAUJFL010000001">
    <property type="protein sequence ID" value="KAK2613366.1"/>
    <property type="molecule type" value="Genomic_DNA"/>
</dbReference>
<reference evidence="2" key="1">
    <citation type="submission" date="2023-06" db="EMBL/GenBank/DDBJ databases">
        <authorList>
            <person name="Noh H."/>
        </authorList>
    </citation>
    <scope>NUCLEOTIDE SEQUENCE</scope>
    <source>
        <strain evidence="2">DUCC20226</strain>
    </source>
</reference>
<accession>A0AAD9W8X9</accession>
<name>A0AAD9W8X9_PHOAM</name>
<proteinExistence type="predicted"/>
<sequence>MEQRPRYLRARPQREYSYQMILGIDWGSEAVRASVYQKLDNGMPVESLVMHRSLIEELQLDREEVDRQFSSHIYPFDHHSRNTSGEMVYQGNNRVPGRRSISSKLAMYAVVGISDEIARQSPQLQELLELVQRTPQLKRVLRLGIEQMLRVVLQNVCLYLRGQNRKIDAIALTIPAQWTIDFEEEYGERFVTAWAQAFHYTAPEIIFLTEGQTNVHFAFYTETPNAQFERHILRNEGILDSGRIRNGILLFDAGGHSTNCSLVTICQDNNQLEILPDRGVIGGTALWAWHVLRLAKTKWLLSRNFGPMPVEMENEILKAFYTNCRYYRGGKGTAFYISDCGPNRSSFRFAITAEELMKTFDDANAHTFALIEEGILQLKGLEPLCEKLTIMVGGGSAQGAMWVARMSSICEKHQMKQPFYLWQIQHQYEYARLAAGANYALLKAKTVAQFANKAAFGLAIKKRYRDGEGWAEDWYYQADLLWARGNKWARFVTTDGTKEFKIICQPEYNSPRSKSTIEPNYKAYDLLPIPCRERGILQFELDLNTETDTLSLTIKHRAQTEAGKTQRSTQLGHVEFDLWVPPGSRCLQIWDCVEDIESKVSAAFAGQQAPTGNNASDGNGTDEMEVELGHAVEPAQSARSLRRSLRNRPPQLPRTETDMDVDIMALDEDQDIDGSILDTALASQAEAPQPSSEDIEMGGTQDAEEVAGSISVASPVQPSQPTREAQTGRRRGRQGSRVPTGIFAL</sequence>
<feature type="region of interest" description="Disordered" evidence="1">
    <location>
        <begin position="683"/>
        <end position="745"/>
    </location>
</feature>
<gene>
    <name evidence="2" type="ORF">N8I77_000284</name>
</gene>
<evidence type="ECO:0000313" key="3">
    <source>
        <dbReference type="Proteomes" id="UP001265746"/>
    </source>
</evidence>
<feature type="compositionally biased region" description="Polar residues" evidence="1">
    <location>
        <begin position="711"/>
        <end position="725"/>
    </location>
</feature>
<dbReference type="AlphaFoldDB" id="A0AAD9W8X9"/>